<dbReference type="EMBL" id="CP034210">
    <property type="protein sequence ID" value="QBZ65536.1"/>
    <property type="molecule type" value="Genomic_DNA"/>
</dbReference>
<evidence type="ECO:0000313" key="2">
    <source>
        <dbReference type="Proteomes" id="UP000294847"/>
    </source>
</evidence>
<protein>
    <submittedName>
        <fullName evidence="1">Uncharacterized protein</fullName>
    </submittedName>
</protein>
<sequence>MPILAVGVSASQVPAINQVNHTPDKRGPCPNLNTYDIPQTDIAYAVTNPDYFSKTVTDTSHAEDWD</sequence>
<proteinExistence type="predicted"/>
<name>A0A4P7NUD8_PYROR</name>
<organism evidence="1 2">
    <name type="scientific">Pyricularia oryzae</name>
    <name type="common">Rice blast fungus</name>
    <name type="synonym">Magnaporthe oryzae</name>
    <dbReference type="NCBI Taxonomy" id="318829"/>
    <lineage>
        <taxon>Eukaryota</taxon>
        <taxon>Fungi</taxon>
        <taxon>Dikarya</taxon>
        <taxon>Ascomycota</taxon>
        <taxon>Pezizomycotina</taxon>
        <taxon>Sordariomycetes</taxon>
        <taxon>Sordariomycetidae</taxon>
        <taxon>Magnaporthales</taxon>
        <taxon>Pyriculariaceae</taxon>
        <taxon>Pyricularia</taxon>
    </lineage>
</organism>
<reference evidence="1 2" key="1">
    <citation type="journal article" date="2019" name="Mol. Biol. Evol.">
        <title>Blast fungal genomes show frequent chromosomal changes, gene gains and losses, and effector gene turnover.</title>
        <authorList>
            <person name="Gomez Luciano L.B."/>
            <person name="Jason Tsai I."/>
            <person name="Chuma I."/>
            <person name="Tosa Y."/>
            <person name="Chen Y.H."/>
            <person name="Li J.Y."/>
            <person name="Li M.Y."/>
            <person name="Jade Lu M.Y."/>
            <person name="Nakayashiki H."/>
            <person name="Li W.H."/>
        </authorList>
    </citation>
    <scope>NUCLEOTIDE SEQUENCE [LARGE SCALE GENOMIC DNA]</scope>
    <source>
        <strain evidence="1">MZ5-1-6</strain>
    </source>
</reference>
<dbReference type="Proteomes" id="UP000294847">
    <property type="component" value="Chromosome 7"/>
</dbReference>
<evidence type="ECO:0000313" key="1">
    <source>
        <dbReference type="EMBL" id="QBZ65536.1"/>
    </source>
</evidence>
<accession>A0A4P7NUD8</accession>
<gene>
    <name evidence="1" type="ORF">PoMZ_12498</name>
</gene>
<dbReference type="AlphaFoldDB" id="A0A4P7NUD8"/>